<dbReference type="Gene3D" id="1.20.120.530">
    <property type="entry name" value="GntR ligand-binding domain-like"/>
    <property type="match status" value="1"/>
</dbReference>
<dbReference type="GO" id="GO:0003677">
    <property type="term" value="F:DNA binding"/>
    <property type="evidence" value="ECO:0007669"/>
    <property type="project" value="UniProtKB-KW"/>
</dbReference>
<dbReference type="InterPro" id="IPR000524">
    <property type="entry name" value="Tscrpt_reg_HTH_GntR"/>
</dbReference>
<sequence>MINKLRRTSLSGQAYAEMENMISSGTWQLGQRIPSETELMEKLGVSRNTLREAIRALVHVGLLDTRQGDGTFVIATSELDAIVQKRVHRSTLLETLEVRHALDRQAVLLACVNRTDEDLEEIKKYAQLCVTAHQHQILEQFVQADWKLHQAIVTASHNVLLTDIYLSLFAEILTSIAQTTEWGESSQIGHLVLVEAIEERNADKAALEVDRYIAFFKEKTLIS</sequence>
<keyword evidence="2" id="KW-0238">DNA-binding</keyword>
<accession>A0A1B1N2L6</accession>
<protein>
    <submittedName>
        <fullName evidence="5">GntR family transcriptional regulator</fullName>
    </submittedName>
</protein>
<dbReference type="SMART" id="SM00895">
    <property type="entry name" value="FCD"/>
    <property type="match status" value="1"/>
</dbReference>
<dbReference type="EMBL" id="CP014167">
    <property type="protein sequence ID" value="ANS75677.1"/>
    <property type="molecule type" value="Genomic_DNA"/>
</dbReference>
<dbReference type="AlphaFoldDB" id="A0A1B1N2L6"/>
<dbReference type="CDD" id="cd07377">
    <property type="entry name" value="WHTH_GntR"/>
    <property type="match status" value="1"/>
</dbReference>
<dbReference type="PROSITE" id="PS50949">
    <property type="entry name" value="HTH_GNTR"/>
    <property type="match status" value="1"/>
</dbReference>
<dbReference type="InterPro" id="IPR036390">
    <property type="entry name" value="WH_DNA-bd_sf"/>
</dbReference>
<feature type="domain" description="HTH gntR-type" evidence="4">
    <location>
        <begin position="8"/>
        <end position="76"/>
    </location>
</feature>
<dbReference type="Proteomes" id="UP000092573">
    <property type="component" value="Chromosome"/>
</dbReference>
<keyword evidence="6" id="KW-1185">Reference proteome</keyword>
<dbReference type="InterPro" id="IPR036388">
    <property type="entry name" value="WH-like_DNA-bd_sf"/>
</dbReference>
<dbReference type="SUPFAM" id="SSF46785">
    <property type="entry name" value="Winged helix' DNA-binding domain"/>
    <property type="match status" value="1"/>
</dbReference>
<organism evidence="5 6">
    <name type="scientific">Paenibacillus yonginensis</name>
    <dbReference type="NCBI Taxonomy" id="1462996"/>
    <lineage>
        <taxon>Bacteria</taxon>
        <taxon>Bacillati</taxon>
        <taxon>Bacillota</taxon>
        <taxon>Bacilli</taxon>
        <taxon>Bacillales</taxon>
        <taxon>Paenibacillaceae</taxon>
        <taxon>Paenibacillus</taxon>
    </lineage>
</organism>
<dbReference type="KEGG" id="pyg:AWM70_14625"/>
<dbReference type="InterPro" id="IPR011711">
    <property type="entry name" value="GntR_C"/>
</dbReference>
<evidence type="ECO:0000256" key="1">
    <source>
        <dbReference type="ARBA" id="ARBA00023015"/>
    </source>
</evidence>
<evidence type="ECO:0000313" key="6">
    <source>
        <dbReference type="Proteomes" id="UP000092573"/>
    </source>
</evidence>
<dbReference type="SUPFAM" id="SSF48008">
    <property type="entry name" value="GntR ligand-binding domain-like"/>
    <property type="match status" value="1"/>
</dbReference>
<dbReference type="InterPro" id="IPR008920">
    <property type="entry name" value="TF_FadR/GntR_C"/>
</dbReference>
<dbReference type="RefSeq" id="WP_068697609.1">
    <property type="nucleotide sequence ID" value="NZ_CP014167.1"/>
</dbReference>
<dbReference type="OrthoDB" id="9782299at2"/>
<dbReference type="SMART" id="SM00345">
    <property type="entry name" value="HTH_GNTR"/>
    <property type="match status" value="1"/>
</dbReference>
<dbReference type="Pfam" id="PF00392">
    <property type="entry name" value="GntR"/>
    <property type="match status" value="1"/>
</dbReference>
<evidence type="ECO:0000313" key="5">
    <source>
        <dbReference type="EMBL" id="ANS75677.1"/>
    </source>
</evidence>
<keyword evidence="1" id="KW-0805">Transcription regulation</keyword>
<proteinExistence type="predicted"/>
<evidence type="ECO:0000256" key="2">
    <source>
        <dbReference type="ARBA" id="ARBA00023125"/>
    </source>
</evidence>
<dbReference type="PANTHER" id="PTHR43537">
    <property type="entry name" value="TRANSCRIPTIONAL REGULATOR, GNTR FAMILY"/>
    <property type="match status" value="1"/>
</dbReference>
<name>A0A1B1N2L6_9BACL</name>
<dbReference type="PRINTS" id="PR00035">
    <property type="entry name" value="HTHGNTR"/>
</dbReference>
<dbReference type="GO" id="GO:0003700">
    <property type="term" value="F:DNA-binding transcription factor activity"/>
    <property type="evidence" value="ECO:0007669"/>
    <property type="project" value="InterPro"/>
</dbReference>
<reference evidence="5 6" key="1">
    <citation type="submission" date="2016-01" db="EMBL/GenBank/DDBJ databases">
        <title>Complete Genome Sequence of Paenibacillus yonginensis DCY84, a novel Plant Growth-Promoting Bacteria with Elicitation of Induced Systemic Resistance.</title>
        <authorList>
            <person name="Kim Y.J."/>
            <person name="Yang D.C."/>
            <person name="Sukweenadhi J."/>
        </authorList>
    </citation>
    <scope>NUCLEOTIDE SEQUENCE [LARGE SCALE GENOMIC DNA]</scope>
    <source>
        <strain evidence="5 6">DCY84</strain>
    </source>
</reference>
<evidence type="ECO:0000259" key="4">
    <source>
        <dbReference type="PROSITE" id="PS50949"/>
    </source>
</evidence>
<evidence type="ECO:0000256" key="3">
    <source>
        <dbReference type="ARBA" id="ARBA00023163"/>
    </source>
</evidence>
<dbReference type="Pfam" id="PF07729">
    <property type="entry name" value="FCD"/>
    <property type="match status" value="1"/>
</dbReference>
<dbReference type="STRING" id="1462996.AWM70_14625"/>
<keyword evidence="3" id="KW-0804">Transcription</keyword>
<dbReference type="Gene3D" id="1.10.10.10">
    <property type="entry name" value="Winged helix-like DNA-binding domain superfamily/Winged helix DNA-binding domain"/>
    <property type="match status" value="1"/>
</dbReference>
<gene>
    <name evidence="5" type="ORF">AWM70_14625</name>
</gene>
<dbReference type="PANTHER" id="PTHR43537:SF47">
    <property type="entry name" value="REGULATORY PROTEIN GNTR HTH"/>
    <property type="match status" value="1"/>
</dbReference>